<protein>
    <submittedName>
        <fullName evidence="3">Alpha/beta hydrolase</fullName>
    </submittedName>
</protein>
<dbReference type="Proteomes" id="UP001596016">
    <property type="component" value="Unassembled WGS sequence"/>
</dbReference>
<evidence type="ECO:0000313" key="3">
    <source>
        <dbReference type="EMBL" id="MFC5387179.1"/>
    </source>
</evidence>
<evidence type="ECO:0000313" key="4">
    <source>
        <dbReference type="Proteomes" id="UP001596016"/>
    </source>
</evidence>
<dbReference type="InterPro" id="IPR049492">
    <property type="entry name" value="BD-FAE-like_dom"/>
</dbReference>
<feature type="domain" description="BD-FAE-like" evidence="2">
    <location>
        <begin position="72"/>
        <end position="176"/>
    </location>
</feature>
<name>A0ABW0H0L0_9HYPH</name>
<dbReference type="SUPFAM" id="SSF53474">
    <property type="entry name" value="alpha/beta-Hydrolases"/>
    <property type="match status" value="1"/>
</dbReference>
<keyword evidence="4" id="KW-1185">Reference proteome</keyword>
<dbReference type="Gene3D" id="3.40.50.1820">
    <property type="entry name" value="alpha/beta hydrolase"/>
    <property type="match status" value="1"/>
</dbReference>
<dbReference type="PANTHER" id="PTHR48081">
    <property type="entry name" value="AB HYDROLASE SUPERFAMILY PROTEIN C4A8.06C"/>
    <property type="match status" value="1"/>
</dbReference>
<accession>A0ABW0H0L0</accession>
<organism evidence="3 4">
    <name type="scientific">Aquamicrobium segne</name>
    <dbReference type="NCBI Taxonomy" id="469547"/>
    <lineage>
        <taxon>Bacteria</taxon>
        <taxon>Pseudomonadati</taxon>
        <taxon>Pseudomonadota</taxon>
        <taxon>Alphaproteobacteria</taxon>
        <taxon>Hyphomicrobiales</taxon>
        <taxon>Phyllobacteriaceae</taxon>
        <taxon>Aquamicrobium</taxon>
    </lineage>
</organism>
<evidence type="ECO:0000259" key="2">
    <source>
        <dbReference type="Pfam" id="PF20434"/>
    </source>
</evidence>
<dbReference type="GO" id="GO:0016787">
    <property type="term" value="F:hydrolase activity"/>
    <property type="evidence" value="ECO:0007669"/>
    <property type="project" value="UniProtKB-KW"/>
</dbReference>
<dbReference type="RefSeq" id="WP_378230907.1">
    <property type="nucleotide sequence ID" value="NZ_JBHSLL010000055.1"/>
</dbReference>
<dbReference type="InterPro" id="IPR050300">
    <property type="entry name" value="GDXG_lipolytic_enzyme"/>
</dbReference>
<keyword evidence="1 3" id="KW-0378">Hydrolase</keyword>
<proteinExistence type="predicted"/>
<comment type="caution">
    <text evidence="3">The sequence shown here is derived from an EMBL/GenBank/DDBJ whole genome shotgun (WGS) entry which is preliminary data.</text>
</comment>
<dbReference type="EMBL" id="JBHSLL010000055">
    <property type="protein sequence ID" value="MFC5387179.1"/>
    <property type="molecule type" value="Genomic_DNA"/>
</dbReference>
<dbReference type="Pfam" id="PF20434">
    <property type="entry name" value="BD-FAE"/>
    <property type="match status" value="1"/>
</dbReference>
<dbReference type="PANTHER" id="PTHR48081:SF33">
    <property type="entry name" value="KYNURENINE FORMAMIDASE"/>
    <property type="match status" value="1"/>
</dbReference>
<sequence length="295" mass="32716">MAAGAIRSITMNVYREFSQAELDHEYDVFQCVPAANLQAYRARWADQNVEARASTHCAFDIRYAEGERSLLDVYHFGRSDPRPVQIYIHGGFWHMNSREEASYVSAGLRGAGYVTVVPGYDLVPRGSIPSQVRQLSQAVLWVRRNIRHYGGDPSDIHLIGHSAGAHLAAMLLTLDTTAIDPAFASGIRSANLISGMFDLEPIRKSSLNAKLGLRVEDIAAISPSRLRPFVRDLTLRLAVGSEESGEFFRQACELAAAWRDAIPAIELTNVAGCDHFSIRAELYHPRSTVTRFVTQ</sequence>
<gene>
    <name evidence="3" type="ORF">ACFPLB_14550</name>
</gene>
<evidence type="ECO:0000256" key="1">
    <source>
        <dbReference type="ARBA" id="ARBA00022801"/>
    </source>
</evidence>
<reference evidence="4" key="1">
    <citation type="journal article" date="2019" name="Int. J. Syst. Evol. Microbiol.">
        <title>The Global Catalogue of Microorganisms (GCM) 10K type strain sequencing project: providing services to taxonomists for standard genome sequencing and annotation.</title>
        <authorList>
            <consortium name="The Broad Institute Genomics Platform"/>
            <consortium name="The Broad Institute Genome Sequencing Center for Infectious Disease"/>
            <person name="Wu L."/>
            <person name="Ma J."/>
        </authorList>
    </citation>
    <scope>NUCLEOTIDE SEQUENCE [LARGE SCALE GENOMIC DNA]</scope>
    <source>
        <strain evidence="4">CGMCC 4.1415</strain>
    </source>
</reference>
<dbReference type="InterPro" id="IPR029058">
    <property type="entry name" value="AB_hydrolase_fold"/>
</dbReference>